<evidence type="ECO:0000313" key="2">
    <source>
        <dbReference type="Proteomes" id="UP000216001"/>
    </source>
</evidence>
<comment type="caution">
    <text evidence="1">The sequence shown here is derived from an EMBL/GenBank/DDBJ whole genome shotgun (WGS) entry which is preliminary data.</text>
</comment>
<dbReference type="EMBL" id="NOWC01000011">
    <property type="protein sequence ID" value="OZS74487.1"/>
    <property type="molecule type" value="Genomic_DNA"/>
</dbReference>
<protein>
    <submittedName>
        <fullName evidence="1">Uncharacterized protein</fullName>
    </submittedName>
</protein>
<dbReference type="AlphaFoldDB" id="A0A264VUM6"/>
<accession>A0A264VUM6</accession>
<gene>
    <name evidence="1" type="ORF">CHI95_10650</name>
</gene>
<dbReference type="RefSeq" id="WP_094961612.1">
    <property type="nucleotide sequence ID" value="NZ_JARVQX010000005.1"/>
</dbReference>
<organism evidence="1 2">
    <name type="scientific">Providencia rettgeri</name>
    <dbReference type="NCBI Taxonomy" id="587"/>
    <lineage>
        <taxon>Bacteria</taxon>
        <taxon>Pseudomonadati</taxon>
        <taxon>Pseudomonadota</taxon>
        <taxon>Gammaproteobacteria</taxon>
        <taxon>Enterobacterales</taxon>
        <taxon>Morganellaceae</taxon>
        <taxon>Providencia</taxon>
    </lineage>
</organism>
<evidence type="ECO:0000313" key="1">
    <source>
        <dbReference type="EMBL" id="OZS74487.1"/>
    </source>
</evidence>
<name>A0A264VUM6_PRORE</name>
<reference evidence="1 2" key="1">
    <citation type="submission" date="2017-07" db="EMBL/GenBank/DDBJ databases">
        <title>blaIMP-27 on transferable plasmids in Proteus mirabilis and Providencia rettgeri.</title>
        <authorList>
            <person name="Potter R."/>
        </authorList>
    </citation>
    <scope>NUCLEOTIDE SEQUENCE [LARGE SCALE GENOMIC DNA]</scope>
    <source>
        <strain evidence="1 2">PR1</strain>
    </source>
</reference>
<dbReference type="Proteomes" id="UP000216001">
    <property type="component" value="Unassembled WGS sequence"/>
</dbReference>
<sequence>MSNNYDVYLNDLDKKLDFKFNKLLNSGERELIYYIHFLQKDRRWCRYISNVNYNDIKDIKKQIKNAIIKFEYQNGNVDSFINRMLDNYHENIIQENKFEWFKNDERACFLVFLVLLINETEYDDLPIIEKNNFLNLSSGSLYYSIIAWFDKFTEQRHQRSGRRENEKKLKHCYEICMGLEKNSVSSWIMGMNDFGEINYCYNYLQRLGMNTLAVAVSNERAEFIFCLSDKYNISRKAILIAFFDYLYLSPNAGVFAAENLKMKMASALSSWKNRKNKEGYVDVHFDIKKENIPKLDELKKRFNVMSKKDVVNALIEYMYDKKE</sequence>
<proteinExistence type="predicted"/>